<evidence type="ECO:0000259" key="2">
    <source>
        <dbReference type="PROSITE" id="PS51465"/>
    </source>
</evidence>
<dbReference type="Proteomes" id="UP001652621">
    <property type="component" value="Unplaced"/>
</dbReference>
<dbReference type="RefSeq" id="XP_005175922.1">
    <property type="nucleotide sequence ID" value="XM_005175865.3"/>
</dbReference>
<feature type="chain" id="PRO_5044561122" evidence="1">
    <location>
        <begin position="20"/>
        <end position="75"/>
    </location>
</feature>
<accession>A0A1I8N1T7</accession>
<keyword evidence="1" id="KW-0732">Signal</keyword>
<reference evidence="5" key="2">
    <citation type="submission" date="2025-04" db="UniProtKB">
        <authorList>
            <consortium name="RefSeq"/>
        </authorList>
    </citation>
    <scope>IDENTIFICATION</scope>
    <source>
        <strain evidence="5">Aabys</strain>
    </source>
</reference>
<dbReference type="Pfam" id="PF07648">
    <property type="entry name" value="Kazal_2"/>
    <property type="match status" value="1"/>
</dbReference>
<dbReference type="KEGG" id="mde:101889736"/>
<dbReference type="SMART" id="SM00280">
    <property type="entry name" value="KAZAL"/>
    <property type="match status" value="1"/>
</dbReference>
<dbReference type="PROSITE" id="PS51465">
    <property type="entry name" value="KAZAL_2"/>
    <property type="match status" value="1"/>
</dbReference>
<reference evidence="3" key="1">
    <citation type="submission" date="2020-05" db="UniProtKB">
        <authorList>
            <consortium name="EnsemblMetazoa"/>
        </authorList>
    </citation>
    <scope>IDENTIFICATION</scope>
    <source>
        <strain evidence="3">Aabys</strain>
    </source>
</reference>
<dbReference type="EnsemblMetazoa" id="MDOA010646-RA">
    <property type="protein sequence ID" value="MDOA010646-PA"/>
    <property type="gene ID" value="MDOA010646"/>
</dbReference>
<evidence type="ECO:0000313" key="5">
    <source>
        <dbReference type="RefSeq" id="XP_005175922.1"/>
    </source>
</evidence>
<dbReference type="AlphaFoldDB" id="A0A1I8N1T7"/>
<evidence type="ECO:0000313" key="3">
    <source>
        <dbReference type="EnsemblMetazoa" id="MDOA010646-PA"/>
    </source>
</evidence>
<dbReference type="InterPro" id="IPR002350">
    <property type="entry name" value="Kazal_dom"/>
</dbReference>
<dbReference type="CDD" id="cd00104">
    <property type="entry name" value="KAZAL_FS"/>
    <property type="match status" value="1"/>
</dbReference>
<dbReference type="InterPro" id="IPR036058">
    <property type="entry name" value="Kazal_dom_sf"/>
</dbReference>
<proteinExistence type="predicted"/>
<dbReference type="GeneID" id="101889736"/>
<organism evidence="3">
    <name type="scientific">Musca domestica</name>
    <name type="common">House fly</name>
    <dbReference type="NCBI Taxonomy" id="7370"/>
    <lineage>
        <taxon>Eukaryota</taxon>
        <taxon>Metazoa</taxon>
        <taxon>Ecdysozoa</taxon>
        <taxon>Arthropoda</taxon>
        <taxon>Hexapoda</taxon>
        <taxon>Insecta</taxon>
        <taxon>Pterygota</taxon>
        <taxon>Neoptera</taxon>
        <taxon>Endopterygota</taxon>
        <taxon>Diptera</taxon>
        <taxon>Brachycera</taxon>
        <taxon>Muscomorpha</taxon>
        <taxon>Muscoidea</taxon>
        <taxon>Muscidae</taxon>
        <taxon>Musca</taxon>
    </lineage>
</organism>
<dbReference type="VEuPathDB" id="VectorBase:MDOA010646"/>
<evidence type="ECO:0000313" key="4">
    <source>
        <dbReference type="Proteomes" id="UP001652621"/>
    </source>
</evidence>
<feature type="domain" description="Kazal-like" evidence="2">
    <location>
        <begin position="17"/>
        <end position="73"/>
    </location>
</feature>
<dbReference type="OrthoDB" id="126772at2759"/>
<gene>
    <name evidence="3" type="primary">101889736</name>
    <name evidence="5" type="synonym">LOC101889736</name>
</gene>
<dbReference type="VEuPathDB" id="VectorBase:MDOMA2_016744"/>
<name>A0A1I8N1T7_MUSDO</name>
<keyword evidence="4" id="KW-1185">Reference proteome</keyword>
<dbReference type="Gene3D" id="3.30.60.30">
    <property type="match status" value="1"/>
</dbReference>
<protein>
    <submittedName>
        <fullName evidence="5">Four-domain proteases inhibitor</fullName>
    </submittedName>
</protein>
<sequence>MRFLFVALVLFMAIICVVANEKCTRRCGYKYDPVCGKTPDGKFITFSSECIMESAACVTGQNITKAYTGECTEDN</sequence>
<feature type="signal peptide" evidence="1">
    <location>
        <begin position="1"/>
        <end position="19"/>
    </location>
</feature>
<evidence type="ECO:0000256" key="1">
    <source>
        <dbReference type="SAM" id="SignalP"/>
    </source>
</evidence>
<dbReference type="SUPFAM" id="SSF100895">
    <property type="entry name" value="Kazal-type serine protease inhibitors"/>
    <property type="match status" value="1"/>
</dbReference>